<keyword evidence="2" id="KW-1185">Reference proteome</keyword>
<comment type="caution">
    <text evidence="1">The sequence shown here is derived from an EMBL/GenBank/DDBJ whole genome shotgun (WGS) entry which is preliminary data.</text>
</comment>
<dbReference type="eggNOG" id="ENOG502Z7WH">
    <property type="taxonomic scope" value="Bacteria"/>
</dbReference>
<dbReference type="AlphaFoldDB" id="U7DB68"/>
<reference evidence="1 2" key="1">
    <citation type="journal article" date="2013" name="Environ. Microbiol.">
        <title>Genome analysis of Chitinivibrio alkaliphilus gen. nov., sp. nov., a novel extremely haloalkaliphilic anaerobic chitinolytic bacterium from the candidate phylum Termite Group 3.</title>
        <authorList>
            <person name="Sorokin D.Y."/>
            <person name="Gumerov V.M."/>
            <person name="Rakitin A.L."/>
            <person name="Beletsky A.V."/>
            <person name="Damste J.S."/>
            <person name="Muyzer G."/>
            <person name="Mardanov A.V."/>
            <person name="Ravin N.V."/>
        </authorList>
    </citation>
    <scope>NUCLEOTIDE SEQUENCE [LARGE SCALE GENOMIC DNA]</scope>
    <source>
        <strain evidence="1 2">ACht1</strain>
    </source>
</reference>
<dbReference type="OrthoDB" id="9778918at2"/>
<gene>
    <name evidence="1" type="ORF">CALK_1320</name>
</gene>
<dbReference type="PATRIC" id="fig|1313304.3.peg.1259"/>
<dbReference type="CDD" id="cd09757">
    <property type="entry name" value="Cas8c_I-C"/>
    <property type="match status" value="1"/>
</dbReference>
<evidence type="ECO:0000313" key="1">
    <source>
        <dbReference type="EMBL" id="ERP31665.1"/>
    </source>
</evidence>
<dbReference type="NCBIfam" id="TIGR01863">
    <property type="entry name" value="cas_Csd1"/>
    <property type="match status" value="1"/>
</dbReference>
<proteinExistence type="predicted"/>
<dbReference type="Pfam" id="PF09709">
    <property type="entry name" value="Cas_Csd1"/>
    <property type="match status" value="1"/>
</dbReference>
<protein>
    <submittedName>
        <fullName evidence="1">CRISPR-associated protein Cas8c/Csd1</fullName>
    </submittedName>
</protein>
<name>U7DB68_9BACT</name>
<dbReference type="RefSeq" id="WP_022636788.1">
    <property type="nucleotide sequence ID" value="NZ_ASJR01000010.1"/>
</dbReference>
<accession>U7DB68</accession>
<organism evidence="1 2">
    <name type="scientific">Chitinivibrio alkaliphilus ACht1</name>
    <dbReference type="NCBI Taxonomy" id="1313304"/>
    <lineage>
        <taxon>Bacteria</taxon>
        <taxon>Pseudomonadati</taxon>
        <taxon>Fibrobacterota</taxon>
        <taxon>Chitinivibrionia</taxon>
        <taxon>Chitinivibrionales</taxon>
        <taxon>Chitinivibrionaceae</taxon>
        <taxon>Chitinivibrio</taxon>
    </lineage>
</organism>
<dbReference type="STRING" id="1313304.CALK_1320"/>
<dbReference type="Proteomes" id="UP000017148">
    <property type="component" value="Unassembled WGS sequence"/>
</dbReference>
<sequence>MILQELINLYDRLETSEDTEIWKLGFSPESIHYAIIIDREGHFKGLDDYRTIGSDGKLHPSVFVVPKREGKRAGKANENSPYFLWDNSQFVLGVEVKNKKTKPKPQSHSFFVDKQKRILEETKASNKDVTAVMKFLESGQAKEKLLNSEEWKTAVEENLTGVNLSFIIEDSENDGFVFEQEEIKQIWRDYYAVVDQDVPQRYCLVTGKKAPVYRLQPTIKKGVGNGGKNDIPLISFNEKVFESYNLSGNENAQINRFSAGKFTHALNYLTMENKHNLRIADTLTLFWAENNRSAEHFFSGLMDRPDTDDEERRQELETFLKEMQKGKLPSDLADDSRFFVLGLAPNSARISVRFWHTDTVSKMGKKVASHYQDLKIIPQNKEKDSLTPSIWQLLIETASQHKSANIPPNIAGPVMRSILSGTRYPSNLLSILIGRMRTDQEYRRLNYYRVAFIKAILNRNFNKELTVALDADRKTAPYSLGRLFAVLERTQEDASGGSLNATIKDRYFASASATPRVVFPVIIKLAQNHLKKIKSTKPGLAVNKEKLIGEIMEDISDFPKSLKLEDQGEFAIGYYHQRQDFFKKKQKKITETEGEM</sequence>
<evidence type="ECO:0000313" key="2">
    <source>
        <dbReference type="Proteomes" id="UP000017148"/>
    </source>
</evidence>
<dbReference type="EMBL" id="ASJR01000010">
    <property type="protein sequence ID" value="ERP31665.1"/>
    <property type="molecule type" value="Genomic_DNA"/>
</dbReference>
<dbReference type="InterPro" id="IPR010144">
    <property type="entry name" value="CRISPR-assoc_prot_Csd1-typ"/>
</dbReference>